<organism evidence="2 3">
    <name type="scientific">Candidatus Tanganyikabacteria bacterium</name>
    <dbReference type="NCBI Taxonomy" id="2961651"/>
    <lineage>
        <taxon>Bacteria</taxon>
        <taxon>Bacillati</taxon>
        <taxon>Candidatus Sericytochromatia</taxon>
        <taxon>Candidatus Tanganyikabacteria</taxon>
    </lineage>
</organism>
<dbReference type="AlphaFoldDB" id="A0A937X6Q8"/>
<sequence length="129" mass="14412">VATSFSHSATRMRLVVDGRRVSRLVYLFIVANTALYGDDFLQVTPEASVDDGLLTCTMFKSHSFLKAWWHFLGIALRSTHLMSDIDRFDCRRIEIKGGRPTPIQVDGDVVGHTPAVIEVVPRALKVMVP</sequence>
<evidence type="ECO:0000313" key="3">
    <source>
        <dbReference type="Proteomes" id="UP000703893"/>
    </source>
</evidence>
<evidence type="ECO:0000259" key="1">
    <source>
        <dbReference type="Pfam" id="PF19279"/>
    </source>
</evidence>
<name>A0A937X6Q8_9BACT</name>
<feature type="domain" description="YegS/DAGK C-terminal" evidence="1">
    <location>
        <begin position="7"/>
        <end position="127"/>
    </location>
</feature>
<feature type="non-terminal residue" evidence="2">
    <location>
        <position position="1"/>
    </location>
</feature>
<gene>
    <name evidence="2" type="ORF">FJZ00_11480</name>
</gene>
<comment type="caution">
    <text evidence="2">The sequence shown here is derived from an EMBL/GenBank/DDBJ whole genome shotgun (WGS) entry which is preliminary data.</text>
</comment>
<dbReference type="Gene3D" id="2.60.200.40">
    <property type="match status" value="1"/>
</dbReference>
<protein>
    <recommendedName>
        <fullName evidence="1">YegS/DAGK C-terminal domain-containing protein</fullName>
    </recommendedName>
</protein>
<evidence type="ECO:0000313" key="2">
    <source>
        <dbReference type="EMBL" id="MBM3275767.1"/>
    </source>
</evidence>
<proteinExistence type="predicted"/>
<dbReference type="Proteomes" id="UP000703893">
    <property type="component" value="Unassembled WGS sequence"/>
</dbReference>
<reference evidence="2 3" key="1">
    <citation type="submission" date="2019-03" db="EMBL/GenBank/DDBJ databases">
        <title>Lake Tanganyika Metagenome-Assembled Genomes (MAGs).</title>
        <authorList>
            <person name="Tran P."/>
        </authorList>
    </citation>
    <scope>NUCLEOTIDE SEQUENCE [LARGE SCALE GENOMIC DNA]</scope>
    <source>
        <strain evidence="2">K_DeepCast_65m_m2_236</strain>
    </source>
</reference>
<dbReference type="InterPro" id="IPR016064">
    <property type="entry name" value="NAD/diacylglycerol_kinase_sf"/>
</dbReference>
<dbReference type="SUPFAM" id="SSF111331">
    <property type="entry name" value="NAD kinase/diacylglycerol kinase-like"/>
    <property type="match status" value="1"/>
</dbReference>
<accession>A0A937X6Q8</accession>
<dbReference type="Pfam" id="PF19279">
    <property type="entry name" value="YegS_C"/>
    <property type="match status" value="1"/>
</dbReference>
<dbReference type="EMBL" id="VGJX01000711">
    <property type="protein sequence ID" value="MBM3275767.1"/>
    <property type="molecule type" value="Genomic_DNA"/>
</dbReference>
<dbReference type="InterPro" id="IPR045540">
    <property type="entry name" value="YegS/DAGK_C"/>
</dbReference>